<evidence type="ECO:0000256" key="1">
    <source>
        <dbReference type="ARBA" id="ARBA00022729"/>
    </source>
</evidence>
<keyword evidence="1" id="KW-0732">Signal</keyword>
<organism evidence="3 4">
    <name type="scientific">Halarsenatibacter silvermanii</name>
    <dbReference type="NCBI Taxonomy" id="321763"/>
    <lineage>
        <taxon>Bacteria</taxon>
        <taxon>Bacillati</taxon>
        <taxon>Bacillota</taxon>
        <taxon>Clostridia</taxon>
        <taxon>Halanaerobiales</taxon>
        <taxon>Halarsenatibacteraceae</taxon>
        <taxon>Halarsenatibacter</taxon>
    </lineage>
</organism>
<evidence type="ECO:0000313" key="4">
    <source>
        <dbReference type="Proteomes" id="UP000199476"/>
    </source>
</evidence>
<proteinExistence type="predicted"/>
<dbReference type="EMBL" id="FNGO01000001">
    <property type="protein sequence ID" value="SDL10348.1"/>
    <property type="molecule type" value="Genomic_DNA"/>
</dbReference>
<dbReference type="AlphaFoldDB" id="A0A1G9HBF2"/>
<accession>A0A1G9HBF2</accession>
<sequence>MQKSILLKSALITVLVLSFLLFPALEAEALTQEEEPSFYAEALYTDVDDLDSDLGFLLGGEQKVRDNISMAGEYMRVTGEGDINSDELDYRLHGFRVKGLLNITDEMAPDRAGLDINLHGSIGYYDLELENGDDDSDSDFGFTLGAGFNYDLEDDIELRGNAGYRFVDFDDLEDPNSGDEDDIDAGGYEISLGLGIPF</sequence>
<protein>
    <submittedName>
        <fullName evidence="3">Opacity protein</fullName>
    </submittedName>
</protein>
<gene>
    <name evidence="3" type="ORF">SAMN04488692_101167</name>
</gene>
<dbReference type="SUPFAM" id="SSF56925">
    <property type="entry name" value="OMPA-like"/>
    <property type="match status" value="1"/>
</dbReference>
<dbReference type="Gene3D" id="2.40.160.20">
    <property type="match status" value="1"/>
</dbReference>
<evidence type="ECO:0000313" key="3">
    <source>
        <dbReference type="EMBL" id="SDL10348.1"/>
    </source>
</evidence>
<reference evidence="3 4" key="1">
    <citation type="submission" date="2016-10" db="EMBL/GenBank/DDBJ databases">
        <authorList>
            <person name="de Groot N.N."/>
        </authorList>
    </citation>
    <scope>NUCLEOTIDE SEQUENCE [LARGE SCALE GENOMIC DNA]</scope>
    <source>
        <strain evidence="3 4">SLAS-1</strain>
    </source>
</reference>
<dbReference type="Pfam" id="PF13505">
    <property type="entry name" value="OMP_b-brl"/>
    <property type="match status" value="1"/>
</dbReference>
<dbReference type="RefSeq" id="WP_089757718.1">
    <property type="nucleotide sequence ID" value="NZ_FNGO01000001.1"/>
</dbReference>
<evidence type="ECO:0000259" key="2">
    <source>
        <dbReference type="Pfam" id="PF13505"/>
    </source>
</evidence>
<dbReference type="STRING" id="321763.SAMN04488692_101167"/>
<dbReference type="Proteomes" id="UP000199476">
    <property type="component" value="Unassembled WGS sequence"/>
</dbReference>
<name>A0A1G9HBF2_9FIRM</name>
<dbReference type="InterPro" id="IPR027385">
    <property type="entry name" value="Beta-barrel_OMP"/>
</dbReference>
<dbReference type="InterPro" id="IPR011250">
    <property type="entry name" value="OMP/PagP_B-barrel"/>
</dbReference>
<keyword evidence="4" id="KW-1185">Reference proteome</keyword>
<feature type="domain" description="Outer membrane protein beta-barrel" evidence="2">
    <location>
        <begin position="18"/>
        <end position="193"/>
    </location>
</feature>